<dbReference type="Pfam" id="PF04515">
    <property type="entry name" value="Choline_transpo"/>
    <property type="match status" value="1"/>
</dbReference>
<evidence type="ECO:0000256" key="4">
    <source>
        <dbReference type="ARBA" id="ARBA00022989"/>
    </source>
</evidence>
<comment type="similarity">
    <text evidence="2 7">Belongs to the CTL (choline transporter-like) family.</text>
</comment>
<feature type="transmembrane region" description="Helical" evidence="7">
    <location>
        <begin position="523"/>
        <end position="546"/>
    </location>
</feature>
<evidence type="ECO:0000256" key="5">
    <source>
        <dbReference type="ARBA" id="ARBA00023136"/>
    </source>
</evidence>
<feature type="transmembrane region" description="Helical" evidence="7">
    <location>
        <begin position="46"/>
        <end position="68"/>
    </location>
</feature>
<keyword evidence="3 7" id="KW-0812">Transmembrane</keyword>
<dbReference type="PANTHER" id="PTHR12385:SF14">
    <property type="entry name" value="CHOLINE TRANSPORTER-LIKE 2"/>
    <property type="match status" value="1"/>
</dbReference>
<comment type="function">
    <text evidence="7">Choline transporter.</text>
</comment>
<accession>A0A1R2C9P6</accession>
<dbReference type="GO" id="GO:0022857">
    <property type="term" value="F:transmembrane transporter activity"/>
    <property type="evidence" value="ECO:0007669"/>
    <property type="project" value="UniProtKB-UniRule"/>
</dbReference>
<protein>
    <recommendedName>
        <fullName evidence="7">Choline transporter-like protein</fullName>
    </recommendedName>
</protein>
<evidence type="ECO:0000313" key="8">
    <source>
        <dbReference type="EMBL" id="OMJ85711.1"/>
    </source>
</evidence>
<keyword evidence="9" id="KW-1185">Reference proteome</keyword>
<evidence type="ECO:0000256" key="2">
    <source>
        <dbReference type="ARBA" id="ARBA00007168"/>
    </source>
</evidence>
<gene>
    <name evidence="8" type="ORF">SteCoe_12904</name>
</gene>
<dbReference type="GO" id="GO:0005886">
    <property type="term" value="C:plasma membrane"/>
    <property type="evidence" value="ECO:0007669"/>
    <property type="project" value="UniProtKB-SubCell"/>
</dbReference>
<keyword evidence="6" id="KW-0325">Glycoprotein</keyword>
<feature type="transmembrane region" description="Helical" evidence="7">
    <location>
        <begin position="310"/>
        <end position="334"/>
    </location>
</feature>
<organism evidence="8 9">
    <name type="scientific">Stentor coeruleus</name>
    <dbReference type="NCBI Taxonomy" id="5963"/>
    <lineage>
        <taxon>Eukaryota</taxon>
        <taxon>Sar</taxon>
        <taxon>Alveolata</taxon>
        <taxon>Ciliophora</taxon>
        <taxon>Postciliodesmatophora</taxon>
        <taxon>Heterotrichea</taxon>
        <taxon>Heterotrichida</taxon>
        <taxon>Stentoridae</taxon>
        <taxon>Stentor</taxon>
    </lineage>
</organism>
<evidence type="ECO:0000313" key="9">
    <source>
        <dbReference type="Proteomes" id="UP000187209"/>
    </source>
</evidence>
<proteinExistence type="inferred from homology"/>
<evidence type="ECO:0000256" key="3">
    <source>
        <dbReference type="ARBA" id="ARBA00022692"/>
    </source>
</evidence>
<dbReference type="EMBL" id="MPUH01000228">
    <property type="protein sequence ID" value="OMJ85711.1"/>
    <property type="molecule type" value="Genomic_DNA"/>
</dbReference>
<dbReference type="AlphaFoldDB" id="A0A1R2C9P6"/>
<comment type="subcellular location">
    <subcellularLocation>
        <location evidence="7">Cell membrane</location>
        <topology evidence="7">Multi-pass membrane protein</topology>
    </subcellularLocation>
    <subcellularLocation>
        <location evidence="1">Membrane</location>
        <topology evidence="1">Multi-pass membrane protein</topology>
    </subcellularLocation>
</comment>
<sequence length="729" mass="82372">MINKQDSDTARTNPYEKEVEYEDVAEHLHGDSEFSGPVSNRKCTNLLFLILFIVLNVGLIAIAIYILIKGDPKRLSKGFDFRGNICGVGALKEKRFMFFPNATNLDWSLCVEACPYYYFENYYCLYDAINPDKYYPEWGCHNAYETTSYGFFCIPGHSGRKEVFIYLSEAMQVIQMASGDLYNSWDAVVFGYIFSMCVGLLYLFLLRISKIAKTLVLCSVYGLIILAGCLIFLLYSTGKRSLEQSCGDYGPVTPGYCETSTYTFYLILSIVCGVFLFIYLYEIIKKYESFNIGIQMIGLTSKPLSVMKELALFPVAQIFVGSGILLLLALLIGWNMSTYSKAQINSEYVPGNKSFTLEYTALEKWMLGYNAFMSIWWCIFLVDLGKFVMSGGVSTWYFSRQKSVLYGPLFSSIKSAIKYHLGSIALGSMSRVTSQFLKILFLSKLSQSTRTGPNKPPTLCKVCVFKTCVCIKCHNRILRYITAHNYTVQAIFANPYLASGRVAYHLLKRNYVRIGRPAKIGTFIINMMKWVIILSGVCLTLALIIFPKTTPSGKMTIELTGFSGPILFSCVLSWFVGEVFGGALEVSLNTVLLAAACDEEMFAREQRFIEQDLLEFMDGIGEEQNLYHQENKNKVMRNGVGNTVTSSDYYQDEGLVLKVVPDNSWQKSASNVDRSQRNNSVRDASYYSTNNQKLNIEDSEPSELDNIIEEDLEDDEPQFAFGFVSKHVD</sequence>
<dbReference type="InterPro" id="IPR007603">
    <property type="entry name" value="Choline_transptr-like"/>
</dbReference>
<evidence type="ECO:0000256" key="6">
    <source>
        <dbReference type="ARBA" id="ARBA00023180"/>
    </source>
</evidence>
<evidence type="ECO:0000256" key="7">
    <source>
        <dbReference type="RuleBase" id="RU368066"/>
    </source>
</evidence>
<feature type="transmembrane region" description="Helical" evidence="7">
    <location>
        <begin position="374"/>
        <end position="398"/>
    </location>
</feature>
<reference evidence="8 9" key="1">
    <citation type="submission" date="2016-11" db="EMBL/GenBank/DDBJ databases">
        <title>The macronuclear genome of Stentor coeruleus: a giant cell with tiny introns.</title>
        <authorList>
            <person name="Slabodnick M."/>
            <person name="Ruby J.G."/>
            <person name="Reiff S.B."/>
            <person name="Swart E.C."/>
            <person name="Gosai S."/>
            <person name="Prabakaran S."/>
            <person name="Witkowska E."/>
            <person name="Larue G.E."/>
            <person name="Fisher S."/>
            <person name="Freeman R.M."/>
            <person name="Gunawardena J."/>
            <person name="Chu W."/>
            <person name="Stover N.A."/>
            <person name="Gregory B.D."/>
            <person name="Nowacki M."/>
            <person name="Derisi J."/>
            <person name="Roy S.W."/>
            <person name="Marshall W.F."/>
            <person name="Sood P."/>
        </authorList>
    </citation>
    <scope>NUCLEOTIDE SEQUENCE [LARGE SCALE GENOMIC DNA]</scope>
    <source>
        <strain evidence="8">WM001</strain>
    </source>
</reference>
<evidence type="ECO:0000256" key="1">
    <source>
        <dbReference type="ARBA" id="ARBA00004141"/>
    </source>
</evidence>
<dbReference type="PANTHER" id="PTHR12385">
    <property type="entry name" value="CHOLINE TRANSPORTER-LIKE (SLC FAMILY 44)"/>
    <property type="match status" value="1"/>
</dbReference>
<comment type="caution">
    <text evidence="8">The sequence shown here is derived from an EMBL/GenBank/DDBJ whole genome shotgun (WGS) entry which is preliminary data.</text>
</comment>
<keyword evidence="5 7" id="KW-0472">Membrane</keyword>
<feature type="transmembrane region" description="Helical" evidence="7">
    <location>
        <begin position="215"/>
        <end position="235"/>
    </location>
</feature>
<dbReference type="Proteomes" id="UP000187209">
    <property type="component" value="Unassembled WGS sequence"/>
</dbReference>
<keyword evidence="4 7" id="KW-1133">Transmembrane helix</keyword>
<dbReference type="OrthoDB" id="420519at2759"/>
<name>A0A1R2C9P6_9CILI</name>
<feature type="transmembrane region" description="Helical" evidence="7">
    <location>
        <begin position="566"/>
        <end position="597"/>
    </location>
</feature>
<feature type="transmembrane region" description="Helical" evidence="7">
    <location>
        <begin position="262"/>
        <end position="281"/>
    </location>
</feature>
<feature type="transmembrane region" description="Helical" evidence="7">
    <location>
        <begin position="189"/>
        <end position="208"/>
    </location>
</feature>